<dbReference type="EMBL" id="JAFBEH010000005">
    <property type="protein sequence ID" value="MBM7642143.1"/>
    <property type="molecule type" value="Genomic_DNA"/>
</dbReference>
<feature type="transmembrane region" description="Helical" evidence="1">
    <location>
        <begin position="147"/>
        <end position="167"/>
    </location>
</feature>
<name>A0ABS2PQC0_9STRE</name>
<keyword evidence="1" id="KW-0472">Membrane</keyword>
<evidence type="ECO:0000313" key="3">
    <source>
        <dbReference type="Proteomes" id="UP000697472"/>
    </source>
</evidence>
<dbReference type="Proteomes" id="UP000697472">
    <property type="component" value="Unassembled WGS sequence"/>
</dbReference>
<proteinExistence type="predicted"/>
<feature type="transmembrane region" description="Helical" evidence="1">
    <location>
        <begin position="188"/>
        <end position="212"/>
    </location>
</feature>
<feature type="transmembrane region" description="Helical" evidence="1">
    <location>
        <begin position="224"/>
        <end position="248"/>
    </location>
</feature>
<reference evidence="2 3" key="1">
    <citation type="submission" date="2021-01" db="EMBL/GenBank/DDBJ databases">
        <title>Genomic Encyclopedia of Type Strains, Phase IV (KMG-IV): sequencing the most valuable type-strain genomes for metagenomic binning, comparative biology and taxonomic classification.</title>
        <authorList>
            <person name="Goeker M."/>
        </authorList>
    </citation>
    <scope>NUCLEOTIDE SEQUENCE [LARGE SCALE GENOMIC DNA]</scope>
    <source>
        <strain evidence="2 3">DSM 27382</strain>
    </source>
</reference>
<gene>
    <name evidence="2" type="ORF">JOC28_000435</name>
</gene>
<organism evidence="2 3">
    <name type="scientific">Streptococcus loxodontisalivarius</name>
    <dbReference type="NCBI Taxonomy" id="1349415"/>
    <lineage>
        <taxon>Bacteria</taxon>
        <taxon>Bacillati</taxon>
        <taxon>Bacillota</taxon>
        <taxon>Bacilli</taxon>
        <taxon>Lactobacillales</taxon>
        <taxon>Streptococcaceae</taxon>
        <taxon>Streptococcus</taxon>
    </lineage>
</organism>
<feature type="transmembrane region" description="Helical" evidence="1">
    <location>
        <begin position="55"/>
        <end position="71"/>
    </location>
</feature>
<comment type="caution">
    <text evidence="2">The sequence shown here is derived from an EMBL/GenBank/DDBJ whole genome shotgun (WGS) entry which is preliminary data.</text>
</comment>
<feature type="transmembrane region" description="Helical" evidence="1">
    <location>
        <begin position="6"/>
        <end position="26"/>
    </location>
</feature>
<protein>
    <submittedName>
        <fullName evidence="2">Uncharacterized protein</fullName>
    </submittedName>
</protein>
<evidence type="ECO:0000256" key="1">
    <source>
        <dbReference type="SAM" id="Phobius"/>
    </source>
</evidence>
<feature type="transmembrane region" description="Helical" evidence="1">
    <location>
        <begin position="109"/>
        <end position="127"/>
    </location>
</feature>
<accession>A0ABS2PQC0</accession>
<dbReference type="RefSeq" id="WP_205008996.1">
    <property type="nucleotide sequence ID" value="NZ_JAFBEH010000005.1"/>
</dbReference>
<keyword evidence="1" id="KW-0812">Transmembrane</keyword>
<sequence>MNFVYIALLIVFFFVWLTGKTVYYVINTTFRDWFPFLYFLYLLFFRIIPNNIHEFNFVASIVFFFFIISIYKDFFRGLRIIIGGCSLGYQSIEIFDKIKEYLFKEKLENVAEFLLATALIGFIYIYMNNDTLYISLADKSTIELLGFIVGIFSMYGIYIGFLQYLAGDVKSDTYLGRSKVNYLIRKSFWYQITQSKIFLMMLLATVIIPVAVKLNIAFTKEFTILWQTSYMLLLVIYIFLLRTSLYIIRVAFLMKSKDDGNLKNNMRRQFQREYKNAFWIQYRSEKYRSVDFIKNYLSYDINKVNENEKLEFIQTVFESDYLNEDTLYRTIIEKVSSDYGLLKWKILKNKLLTKFETWFVKTTSSVKSVQDRNNVAISEEWQHFYSYYKKFSESKWEFLTEISDTKINTFYHYYPLIRDDEKIIEQILNKQNVDQILRVELSSNSSRWRSFDLNDSILIKLFNIKCQLVTDISHLNKLIKDTEESTRDLNDKEKFSELQIHFFNELEKYKWKKLISLKEKIDKDIYLSSNKGVYYNSNQDRVELIDNSDLYSEIFLEQIIKKYNDNLYKSMNPIYQILYHLYNDTADLDCRIDSIVRNLEIPIELIASEIVKLIYRSRVLEGGIIKKHYNNVLENRLWKYKVYQEKYNQLDMLKNHVDTVNNNFLPIFNKNRLVGEFDIDSKVKELELEVKELKLFISLIKLGDMNKTPISVDSLDNNQILKKRNDKVVELINKYDNDVVFSAIALFKNIDLVTDNGLNYLYCPIPNRVELESQSWFY</sequence>
<evidence type="ECO:0000313" key="2">
    <source>
        <dbReference type="EMBL" id="MBM7642143.1"/>
    </source>
</evidence>
<keyword evidence="3" id="KW-1185">Reference proteome</keyword>
<feature type="transmembrane region" description="Helical" evidence="1">
    <location>
        <begin position="33"/>
        <end position="49"/>
    </location>
</feature>
<keyword evidence="1" id="KW-1133">Transmembrane helix</keyword>